<keyword evidence="2" id="KW-0472">Membrane</keyword>
<feature type="region of interest" description="Disordered" evidence="1">
    <location>
        <begin position="239"/>
        <end position="268"/>
    </location>
</feature>
<organism evidence="3 4">
    <name type="scientific">Ceriporiopsis subvermispora (strain B)</name>
    <name type="common">White-rot fungus</name>
    <name type="synonym">Gelatoporia subvermispora</name>
    <dbReference type="NCBI Taxonomy" id="914234"/>
    <lineage>
        <taxon>Eukaryota</taxon>
        <taxon>Fungi</taxon>
        <taxon>Dikarya</taxon>
        <taxon>Basidiomycota</taxon>
        <taxon>Agaricomycotina</taxon>
        <taxon>Agaricomycetes</taxon>
        <taxon>Polyporales</taxon>
        <taxon>Gelatoporiaceae</taxon>
        <taxon>Gelatoporia</taxon>
    </lineage>
</organism>
<dbReference type="OrthoDB" id="2552042at2759"/>
<feature type="transmembrane region" description="Helical" evidence="2">
    <location>
        <begin position="86"/>
        <end position="105"/>
    </location>
</feature>
<dbReference type="Proteomes" id="UP000016930">
    <property type="component" value="Unassembled WGS sequence"/>
</dbReference>
<dbReference type="STRING" id="914234.M2RUN9"/>
<accession>M2RUN9</accession>
<feature type="transmembrane region" description="Helical" evidence="2">
    <location>
        <begin position="53"/>
        <end position="74"/>
    </location>
</feature>
<feature type="transmembrane region" description="Helical" evidence="2">
    <location>
        <begin position="12"/>
        <end position="33"/>
    </location>
</feature>
<dbReference type="HOGENOM" id="CLU_078557_0_0_1"/>
<keyword evidence="4" id="KW-1185">Reference proteome</keyword>
<dbReference type="EMBL" id="KB445791">
    <property type="protein sequence ID" value="EMD42177.1"/>
    <property type="molecule type" value="Genomic_DNA"/>
</dbReference>
<keyword evidence="2" id="KW-0812">Transmembrane</keyword>
<feature type="transmembrane region" description="Helical" evidence="2">
    <location>
        <begin position="150"/>
        <end position="169"/>
    </location>
</feature>
<evidence type="ECO:0000256" key="2">
    <source>
        <dbReference type="SAM" id="Phobius"/>
    </source>
</evidence>
<sequence>MKPREYCCCAIPIVYAGIYVTLIEQFVLGMLAGTLSVATPAIVGASTPSFAKWIFAIICYVGAALQIIGLYGVVKERPIMFRRYTTLHLLITVAAFSIAVVWIIISATRHTQAKSSCQSTFFRGNPGVITSEGNLLCDIFPWVDVGVMGGLWVLLAIVQGYLCVVLSSFSKGQERDHLKYDSLYDMTKPFNNDIPMDERGGPWDSRPSTESLVGPGGYHTRHSSIASVSTVLASRVEKPNDFPSYPPAPENAYTQEPGATPRAHEYYDPGYDTSVGYPEPIQNHPGAF</sequence>
<evidence type="ECO:0000256" key="1">
    <source>
        <dbReference type="SAM" id="MobiDB-lite"/>
    </source>
</evidence>
<gene>
    <name evidence="3" type="ORF">CERSUDRAFT_79783</name>
</gene>
<keyword evidence="2" id="KW-1133">Transmembrane helix</keyword>
<evidence type="ECO:0000313" key="4">
    <source>
        <dbReference type="Proteomes" id="UP000016930"/>
    </source>
</evidence>
<reference evidence="3 4" key="1">
    <citation type="journal article" date="2012" name="Proc. Natl. Acad. Sci. U.S.A.">
        <title>Comparative genomics of Ceriporiopsis subvermispora and Phanerochaete chrysosporium provide insight into selective ligninolysis.</title>
        <authorList>
            <person name="Fernandez-Fueyo E."/>
            <person name="Ruiz-Duenas F.J."/>
            <person name="Ferreira P."/>
            <person name="Floudas D."/>
            <person name="Hibbett D.S."/>
            <person name="Canessa P."/>
            <person name="Larrondo L.F."/>
            <person name="James T.Y."/>
            <person name="Seelenfreund D."/>
            <person name="Lobos S."/>
            <person name="Polanco R."/>
            <person name="Tello M."/>
            <person name="Honda Y."/>
            <person name="Watanabe T."/>
            <person name="Watanabe T."/>
            <person name="Ryu J.S."/>
            <person name="Kubicek C.P."/>
            <person name="Schmoll M."/>
            <person name="Gaskell J."/>
            <person name="Hammel K.E."/>
            <person name="St John F.J."/>
            <person name="Vanden Wymelenberg A."/>
            <person name="Sabat G."/>
            <person name="Splinter BonDurant S."/>
            <person name="Syed K."/>
            <person name="Yadav J.S."/>
            <person name="Doddapaneni H."/>
            <person name="Subramanian V."/>
            <person name="Lavin J.L."/>
            <person name="Oguiza J.A."/>
            <person name="Perez G."/>
            <person name="Pisabarro A.G."/>
            <person name="Ramirez L."/>
            <person name="Santoyo F."/>
            <person name="Master E."/>
            <person name="Coutinho P.M."/>
            <person name="Henrissat B."/>
            <person name="Lombard V."/>
            <person name="Magnuson J.K."/>
            <person name="Kuees U."/>
            <person name="Hori C."/>
            <person name="Igarashi K."/>
            <person name="Samejima M."/>
            <person name="Held B.W."/>
            <person name="Barry K.W."/>
            <person name="LaButti K.M."/>
            <person name="Lapidus A."/>
            <person name="Lindquist E.A."/>
            <person name="Lucas S.M."/>
            <person name="Riley R."/>
            <person name="Salamov A.A."/>
            <person name="Hoffmeister D."/>
            <person name="Schwenk D."/>
            <person name="Hadar Y."/>
            <person name="Yarden O."/>
            <person name="de Vries R.P."/>
            <person name="Wiebenga A."/>
            <person name="Stenlid J."/>
            <person name="Eastwood D."/>
            <person name="Grigoriev I.V."/>
            <person name="Berka R.M."/>
            <person name="Blanchette R.A."/>
            <person name="Kersten P."/>
            <person name="Martinez A.T."/>
            <person name="Vicuna R."/>
            <person name="Cullen D."/>
        </authorList>
    </citation>
    <scope>NUCLEOTIDE SEQUENCE [LARGE SCALE GENOMIC DNA]</scope>
    <source>
        <strain evidence="3 4">B</strain>
    </source>
</reference>
<proteinExistence type="predicted"/>
<protein>
    <submittedName>
        <fullName evidence="3">Uncharacterized protein</fullName>
    </submittedName>
</protein>
<name>M2RUN9_CERS8</name>
<dbReference type="AlphaFoldDB" id="M2RUN9"/>
<evidence type="ECO:0000313" key="3">
    <source>
        <dbReference type="EMBL" id="EMD42177.1"/>
    </source>
</evidence>